<dbReference type="InterPro" id="IPR027385">
    <property type="entry name" value="Beta-barrel_OMP"/>
</dbReference>
<dbReference type="EMBL" id="JANATA010000016">
    <property type="protein sequence ID" value="MCP3429190.1"/>
    <property type="molecule type" value="Genomic_DNA"/>
</dbReference>
<dbReference type="RefSeq" id="WP_254101241.1">
    <property type="nucleotide sequence ID" value="NZ_JANATA010000016.1"/>
</dbReference>
<evidence type="ECO:0000256" key="2">
    <source>
        <dbReference type="SAM" id="SignalP"/>
    </source>
</evidence>
<evidence type="ECO:0000256" key="1">
    <source>
        <dbReference type="ARBA" id="ARBA00022729"/>
    </source>
</evidence>
<reference evidence="4" key="1">
    <citation type="submission" date="2022-07" db="EMBL/GenBank/DDBJ databases">
        <title>Characterization of the Novel Bacterium Alteromonas immobilis LMIT006 and Alteromonas gregis LMIT007.</title>
        <authorList>
            <person name="Lin X."/>
        </authorList>
    </citation>
    <scope>NUCLEOTIDE SEQUENCE</scope>
    <source>
        <strain evidence="4">LMIT007</strain>
    </source>
</reference>
<feature type="signal peptide" evidence="2">
    <location>
        <begin position="1"/>
        <end position="19"/>
    </location>
</feature>
<sequence>MKRYFLLLFLFVNTSFVLAKEETQKNTDDNGSGLHFSLGLGAHSVSVGDNSYSGLATSFQVGYAFNDSIALYYENNVNIYEGESTYSEEYFGNGITGLGLTYHFSETWFLSGTAGLATDRTIVADDRLNELNATGTGFGVAIGYQTSENMSVEASYMSLTLDELETPFGDFEIDEDTGAFRLIARYTF</sequence>
<evidence type="ECO:0000313" key="4">
    <source>
        <dbReference type="EMBL" id="MCP3429190.1"/>
    </source>
</evidence>
<dbReference type="Pfam" id="PF13505">
    <property type="entry name" value="OMP_b-brl"/>
    <property type="match status" value="1"/>
</dbReference>
<comment type="caution">
    <text evidence="4">The sequence shown here is derived from an EMBL/GenBank/DDBJ whole genome shotgun (WGS) entry which is preliminary data.</text>
</comment>
<keyword evidence="5" id="KW-1185">Reference proteome</keyword>
<dbReference type="Proteomes" id="UP001165413">
    <property type="component" value="Unassembled WGS sequence"/>
</dbReference>
<dbReference type="SUPFAM" id="SSF56925">
    <property type="entry name" value="OMPA-like"/>
    <property type="match status" value="1"/>
</dbReference>
<protein>
    <submittedName>
        <fullName evidence="4">Porin family protein</fullName>
    </submittedName>
</protein>
<name>A0AA42BLV8_9ALTE</name>
<dbReference type="InterPro" id="IPR011250">
    <property type="entry name" value="OMP/PagP_B-barrel"/>
</dbReference>
<feature type="chain" id="PRO_5041294848" evidence="2">
    <location>
        <begin position="20"/>
        <end position="188"/>
    </location>
</feature>
<evidence type="ECO:0000259" key="3">
    <source>
        <dbReference type="Pfam" id="PF13505"/>
    </source>
</evidence>
<accession>A0AA42BLV8</accession>
<evidence type="ECO:0000313" key="5">
    <source>
        <dbReference type="Proteomes" id="UP001165413"/>
    </source>
</evidence>
<organism evidence="4 5">
    <name type="scientific">Opacimonas viscosa</name>
    <dbReference type="NCBI Taxonomy" id="2961944"/>
    <lineage>
        <taxon>Bacteria</taxon>
        <taxon>Pseudomonadati</taxon>
        <taxon>Pseudomonadota</taxon>
        <taxon>Gammaproteobacteria</taxon>
        <taxon>Alteromonadales</taxon>
        <taxon>Alteromonadaceae</taxon>
        <taxon>Opacimonas</taxon>
    </lineage>
</organism>
<proteinExistence type="predicted"/>
<keyword evidence="1 2" id="KW-0732">Signal</keyword>
<gene>
    <name evidence="4" type="ORF">NLF92_09565</name>
</gene>
<dbReference type="AlphaFoldDB" id="A0AA42BLV8"/>
<feature type="domain" description="Outer membrane protein beta-barrel" evidence="3">
    <location>
        <begin position="33"/>
        <end position="167"/>
    </location>
</feature>